<organism evidence="4">
    <name type="scientific">Paenibacillus sp. BIHB 4019</name>
    <dbReference type="NCBI Taxonomy" id="1870819"/>
    <lineage>
        <taxon>Bacteria</taxon>
        <taxon>Bacillati</taxon>
        <taxon>Bacillota</taxon>
        <taxon>Bacilli</taxon>
        <taxon>Bacillales</taxon>
        <taxon>Paenibacillaceae</taxon>
        <taxon>Paenibacillus</taxon>
    </lineage>
</organism>
<protein>
    <submittedName>
        <fullName evidence="4">Aldehyde dehydrogenase</fullName>
    </submittedName>
</protein>
<evidence type="ECO:0000259" key="3">
    <source>
        <dbReference type="Pfam" id="PF00171"/>
    </source>
</evidence>
<dbReference type="InterPro" id="IPR016162">
    <property type="entry name" value="Ald_DH_N"/>
</dbReference>
<dbReference type="InterPro" id="IPR016160">
    <property type="entry name" value="Ald_DH_CS_CYS"/>
</dbReference>
<reference evidence="4" key="1">
    <citation type="submission" date="2016-08" db="EMBL/GenBank/DDBJ databases">
        <title>Complete Genome Seqeunce of Paenibacillus sp. BIHB 4019 from tea rhizoplane.</title>
        <authorList>
            <person name="Thakur R."/>
            <person name="Swarnkar M.K."/>
            <person name="Gulati A."/>
        </authorList>
    </citation>
    <scope>NUCLEOTIDE SEQUENCE [LARGE SCALE GENOMIC DNA]</scope>
    <source>
        <strain evidence="4">BIHB4019</strain>
    </source>
</reference>
<dbReference type="FunFam" id="3.40.605.10:FF:000007">
    <property type="entry name" value="NAD/NADP-dependent betaine aldehyde dehydrogenase"/>
    <property type="match status" value="1"/>
</dbReference>
<dbReference type="RefSeq" id="WP_099520053.1">
    <property type="nucleotide sequence ID" value="NZ_CP016808.1"/>
</dbReference>
<dbReference type="EMBL" id="CP016808">
    <property type="protein sequence ID" value="ANY69003.1"/>
    <property type="molecule type" value="Genomic_DNA"/>
</dbReference>
<feature type="domain" description="Aldehyde dehydrogenase" evidence="3">
    <location>
        <begin position="12"/>
        <end position="475"/>
    </location>
</feature>
<evidence type="ECO:0000256" key="1">
    <source>
        <dbReference type="ARBA" id="ARBA00009986"/>
    </source>
</evidence>
<dbReference type="AlphaFoldDB" id="A0A1B2DMR9"/>
<dbReference type="Gene3D" id="3.40.309.10">
    <property type="entry name" value="Aldehyde Dehydrogenase, Chain A, domain 2"/>
    <property type="match status" value="1"/>
</dbReference>
<name>A0A1B2DMR9_9BACL</name>
<dbReference type="InterPro" id="IPR016161">
    <property type="entry name" value="Ald_DH/histidinol_DH"/>
</dbReference>
<dbReference type="Pfam" id="PF00171">
    <property type="entry name" value="Aldedh"/>
    <property type="match status" value="1"/>
</dbReference>
<dbReference type="GO" id="GO:0016620">
    <property type="term" value="F:oxidoreductase activity, acting on the aldehyde or oxo group of donors, NAD or NADP as acceptor"/>
    <property type="evidence" value="ECO:0007669"/>
    <property type="project" value="InterPro"/>
</dbReference>
<comment type="similarity">
    <text evidence="1">Belongs to the aldehyde dehydrogenase family.</text>
</comment>
<proteinExistence type="inferred from homology"/>
<dbReference type="PROSITE" id="PS00070">
    <property type="entry name" value="ALDEHYDE_DEHYDR_CYS"/>
    <property type="match status" value="1"/>
</dbReference>
<gene>
    <name evidence="4" type="ORF">BBD42_22835</name>
</gene>
<dbReference type="PANTHER" id="PTHR11699">
    <property type="entry name" value="ALDEHYDE DEHYDROGENASE-RELATED"/>
    <property type="match status" value="1"/>
</dbReference>
<accession>A0A1B2DMR9</accession>
<evidence type="ECO:0000256" key="2">
    <source>
        <dbReference type="ARBA" id="ARBA00023002"/>
    </source>
</evidence>
<keyword evidence="2" id="KW-0560">Oxidoreductase</keyword>
<dbReference type="InterPro" id="IPR015590">
    <property type="entry name" value="Aldehyde_DH_dom"/>
</dbReference>
<dbReference type="SUPFAM" id="SSF53720">
    <property type="entry name" value="ALDH-like"/>
    <property type="match status" value="1"/>
</dbReference>
<dbReference type="Gene3D" id="3.40.605.10">
    <property type="entry name" value="Aldehyde Dehydrogenase, Chain A, domain 1"/>
    <property type="match status" value="1"/>
</dbReference>
<dbReference type="InterPro" id="IPR016163">
    <property type="entry name" value="Ald_DH_C"/>
</dbReference>
<evidence type="ECO:0000313" key="4">
    <source>
        <dbReference type="EMBL" id="ANY69003.1"/>
    </source>
</evidence>
<sequence length="481" mass="51317">MTSSRNWIGGEWITPAAGESIVKNPSNIKEEVGILHLSDQSHVIQAEQAARKAFEVWSRLTGAARAEHLYKLAAALESKLAEVANLASLEMGKPITEMRGEVMRGVNLLRYYAAEGVRANGVVIPSSEPNVLQHTKKVPLGVVGIITPWNFPVAIPIWKIAPALICGNTVIWKPAEFASLTATKLIEIFAEAGLPAGAINLVIGKGSKIGDVLLEQISLDAVSFTGSTSTGTHIAQLCAKRNIKYQTEMGGKNAAVVLKDADLEKTIPLIVNGAFRSAGQKCTATSRIIVETGIYASFTKALGTAVSQLKLAPALDPAAYLGPVASASQYETVMSYVHMAQQQAEIVAQGPAVAAVEQNEGYYIQPIVAAGLDAGHPLIQEEVFGPVAALLQASDFEEAIALCNQSIFGLSASLFTQSLSYAHRFLDEAQAGMVRVNQETAGVEYQSPFGGMKLSSSHSREQGQAALDFYTELKTCAIRYF</sequence>